<accession>A0A399NY39</accession>
<proteinExistence type="predicted"/>
<keyword evidence="5" id="KW-0046">Antibiotic resistance</keyword>
<keyword evidence="4 7" id="KW-0067">ATP-binding</keyword>
<dbReference type="InterPro" id="IPR003439">
    <property type="entry name" value="ABC_transporter-like_ATP-bd"/>
</dbReference>
<dbReference type="GO" id="GO:0046677">
    <property type="term" value="P:response to antibiotic"/>
    <property type="evidence" value="ECO:0007669"/>
    <property type="project" value="UniProtKB-KW"/>
</dbReference>
<feature type="domain" description="ABC transporter" evidence="6">
    <location>
        <begin position="4"/>
        <end position="231"/>
    </location>
</feature>
<dbReference type="PROSITE" id="PS50893">
    <property type="entry name" value="ABC_TRANSPORTER_2"/>
    <property type="match status" value="1"/>
</dbReference>
<evidence type="ECO:0000313" key="8">
    <source>
        <dbReference type="Proteomes" id="UP000266298"/>
    </source>
</evidence>
<comment type="caution">
    <text evidence="7">The sequence shown here is derived from an EMBL/GenBank/DDBJ whole genome shotgun (WGS) entry which is preliminary data.</text>
</comment>
<dbReference type="Gene3D" id="3.40.50.300">
    <property type="entry name" value="P-loop containing nucleotide triphosphate hydrolases"/>
    <property type="match status" value="1"/>
</dbReference>
<sequence length="297" mass="31929">MSAVVADAVCKSYKDVVAVKDVSLRVEAGELAAVLGPNGAGKTTTIEMFEGHRAPTSGSIRVLGLDPTNRGEFRQLRRRIGVALQRTGYEPTLTVQEIADRQASYYPSRFALPPIIEALGLGAKLTSRIGTLSEGTRRRADIFFALVGAPDVLFLDEPTAGLDPIARRDVQGLLTSLRQSGMAIIMTSHHLNEVHEIADTVHVLRDGTIMMSGPPGTLIRDSGIKTIVAFDRPAAALTLPEGAVISGDRVTFDVDDPSEFLRRLHDWSGTTGIDMTNLTITQPTLDEAYVRLVGGGQ</sequence>
<name>A0A399NY39_9MICO</name>
<keyword evidence="2" id="KW-0813">Transport</keyword>
<dbReference type="AlphaFoldDB" id="A0A399NY39"/>
<evidence type="ECO:0000313" key="7">
    <source>
        <dbReference type="EMBL" id="RII99085.1"/>
    </source>
</evidence>
<dbReference type="GO" id="GO:0005886">
    <property type="term" value="C:plasma membrane"/>
    <property type="evidence" value="ECO:0007669"/>
    <property type="project" value="UniProtKB-SubCell"/>
</dbReference>
<dbReference type="Pfam" id="PF00005">
    <property type="entry name" value="ABC_tran"/>
    <property type="match status" value="1"/>
</dbReference>
<organism evidence="7 8">
    <name type="scientific">Clavibacter michiganensis</name>
    <dbReference type="NCBI Taxonomy" id="28447"/>
    <lineage>
        <taxon>Bacteria</taxon>
        <taxon>Bacillati</taxon>
        <taxon>Actinomycetota</taxon>
        <taxon>Actinomycetes</taxon>
        <taxon>Micrococcales</taxon>
        <taxon>Microbacteriaceae</taxon>
        <taxon>Clavibacter</taxon>
    </lineage>
</organism>
<evidence type="ECO:0000256" key="2">
    <source>
        <dbReference type="ARBA" id="ARBA00022448"/>
    </source>
</evidence>
<dbReference type="InterPro" id="IPR050763">
    <property type="entry name" value="ABC_transporter_ATP-binding"/>
</dbReference>
<dbReference type="InterPro" id="IPR003593">
    <property type="entry name" value="AAA+_ATPase"/>
</dbReference>
<dbReference type="GO" id="GO:0005524">
    <property type="term" value="F:ATP binding"/>
    <property type="evidence" value="ECO:0007669"/>
    <property type="project" value="UniProtKB-KW"/>
</dbReference>
<dbReference type="EMBL" id="QWEC01000001">
    <property type="protein sequence ID" value="RII99085.1"/>
    <property type="molecule type" value="Genomic_DNA"/>
</dbReference>
<evidence type="ECO:0000259" key="6">
    <source>
        <dbReference type="PROSITE" id="PS50893"/>
    </source>
</evidence>
<dbReference type="PANTHER" id="PTHR42711">
    <property type="entry name" value="ABC TRANSPORTER ATP-BINDING PROTEIN"/>
    <property type="match status" value="1"/>
</dbReference>
<keyword evidence="3" id="KW-0547">Nucleotide-binding</keyword>
<dbReference type="CDD" id="cd03230">
    <property type="entry name" value="ABC_DR_subfamily_A"/>
    <property type="match status" value="1"/>
</dbReference>
<dbReference type="GO" id="GO:0016887">
    <property type="term" value="F:ATP hydrolysis activity"/>
    <property type="evidence" value="ECO:0007669"/>
    <property type="project" value="InterPro"/>
</dbReference>
<dbReference type="RefSeq" id="WP_043588215.1">
    <property type="nucleotide sequence ID" value="NZ_QWEC01000001.1"/>
</dbReference>
<gene>
    <name evidence="7" type="ORF">DZF96_00130</name>
</gene>
<comment type="subcellular location">
    <subcellularLocation>
        <location evidence="1">Cell membrane</location>
        <topology evidence="1">Peripheral membrane protein</topology>
    </subcellularLocation>
</comment>
<protein>
    <submittedName>
        <fullName evidence="7">ABC transporter ATP-binding protein</fullName>
    </submittedName>
</protein>
<dbReference type="InterPro" id="IPR027417">
    <property type="entry name" value="P-loop_NTPase"/>
</dbReference>
<evidence type="ECO:0000256" key="1">
    <source>
        <dbReference type="ARBA" id="ARBA00004202"/>
    </source>
</evidence>
<evidence type="ECO:0000256" key="5">
    <source>
        <dbReference type="ARBA" id="ARBA00023251"/>
    </source>
</evidence>
<reference evidence="7 8" key="1">
    <citation type="submission" date="2018-08" db="EMBL/GenBank/DDBJ databases">
        <title>Genome Sequence of Clavibacter michiganensis Subspecies type strains, and the Atypical Peach-Colored Strains Isolated from Tomato.</title>
        <authorList>
            <person name="Osdaghi E."/>
            <person name="Portier P."/>
            <person name="Briand M."/>
            <person name="Jacques M.-A."/>
        </authorList>
    </citation>
    <scope>NUCLEOTIDE SEQUENCE [LARGE SCALE GENOMIC DNA]</scope>
    <source>
        <strain evidence="7 8">CFBP 7493</strain>
    </source>
</reference>
<dbReference type="SUPFAM" id="SSF52540">
    <property type="entry name" value="P-loop containing nucleoside triphosphate hydrolases"/>
    <property type="match status" value="1"/>
</dbReference>
<dbReference type="SMART" id="SM00382">
    <property type="entry name" value="AAA"/>
    <property type="match status" value="1"/>
</dbReference>
<evidence type="ECO:0000256" key="3">
    <source>
        <dbReference type="ARBA" id="ARBA00022741"/>
    </source>
</evidence>
<dbReference type="Proteomes" id="UP000266298">
    <property type="component" value="Unassembled WGS sequence"/>
</dbReference>
<dbReference type="PANTHER" id="PTHR42711:SF17">
    <property type="entry name" value="ABC TRANSPORTER ATP-BINDING PROTEIN"/>
    <property type="match status" value="1"/>
</dbReference>
<evidence type="ECO:0000256" key="4">
    <source>
        <dbReference type="ARBA" id="ARBA00022840"/>
    </source>
</evidence>